<accession>A0A9D4S283</accession>
<keyword evidence="3" id="KW-1185">Reference proteome</keyword>
<feature type="region of interest" description="Disordered" evidence="1">
    <location>
        <begin position="28"/>
        <end position="90"/>
    </location>
</feature>
<evidence type="ECO:0000313" key="3">
    <source>
        <dbReference type="Proteomes" id="UP000828390"/>
    </source>
</evidence>
<gene>
    <name evidence="2" type="ORF">DPMN_013221</name>
</gene>
<comment type="caution">
    <text evidence="2">The sequence shown here is derived from an EMBL/GenBank/DDBJ whole genome shotgun (WGS) entry which is preliminary data.</text>
</comment>
<dbReference type="EMBL" id="JAIWYP010000001">
    <property type="protein sequence ID" value="KAH3889171.1"/>
    <property type="molecule type" value="Genomic_DNA"/>
</dbReference>
<evidence type="ECO:0000256" key="1">
    <source>
        <dbReference type="SAM" id="MobiDB-lite"/>
    </source>
</evidence>
<reference evidence="2" key="1">
    <citation type="journal article" date="2019" name="bioRxiv">
        <title>The Genome of the Zebra Mussel, Dreissena polymorpha: A Resource for Invasive Species Research.</title>
        <authorList>
            <person name="McCartney M.A."/>
            <person name="Auch B."/>
            <person name="Kono T."/>
            <person name="Mallez S."/>
            <person name="Zhang Y."/>
            <person name="Obille A."/>
            <person name="Becker A."/>
            <person name="Abrahante J.E."/>
            <person name="Garbe J."/>
            <person name="Badalamenti J.P."/>
            <person name="Herman A."/>
            <person name="Mangelson H."/>
            <person name="Liachko I."/>
            <person name="Sullivan S."/>
            <person name="Sone E.D."/>
            <person name="Koren S."/>
            <person name="Silverstein K.A.T."/>
            <person name="Beckman K.B."/>
            <person name="Gohl D.M."/>
        </authorList>
    </citation>
    <scope>NUCLEOTIDE SEQUENCE</scope>
    <source>
        <strain evidence="2">Duluth1</strain>
        <tissue evidence="2">Whole animal</tissue>
    </source>
</reference>
<sequence>MLFFNFTQIDYNLNFLVSNTFLVLHRGGVPKNLAHRKREREREERERERERGEKREREKRERERERAERERDRERGEARDLREQRGCYKI</sequence>
<reference evidence="2" key="2">
    <citation type="submission" date="2020-11" db="EMBL/GenBank/DDBJ databases">
        <authorList>
            <person name="McCartney M.A."/>
            <person name="Auch B."/>
            <person name="Kono T."/>
            <person name="Mallez S."/>
            <person name="Becker A."/>
            <person name="Gohl D.M."/>
            <person name="Silverstein K.A.T."/>
            <person name="Koren S."/>
            <person name="Bechman K.B."/>
            <person name="Herman A."/>
            <person name="Abrahante J.E."/>
            <person name="Garbe J."/>
        </authorList>
    </citation>
    <scope>NUCLEOTIDE SEQUENCE</scope>
    <source>
        <strain evidence="2">Duluth1</strain>
        <tissue evidence="2">Whole animal</tissue>
    </source>
</reference>
<evidence type="ECO:0000313" key="2">
    <source>
        <dbReference type="EMBL" id="KAH3889171.1"/>
    </source>
</evidence>
<dbReference type="AlphaFoldDB" id="A0A9D4S283"/>
<feature type="compositionally biased region" description="Basic and acidic residues" evidence="1">
    <location>
        <begin position="40"/>
        <end position="90"/>
    </location>
</feature>
<protein>
    <submittedName>
        <fullName evidence="2">Uncharacterized protein</fullName>
    </submittedName>
</protein>
<name>A0A9D4S283_DREPO</name>
<organism evidence="2 3">
    <name type="scientific">Dreissena polymorpha</name>
    <name type="common">Zebra mussel</name>
    <name type="synonym">Mytilus polymorpha</name>
    <dbReference type="NCBI Taxonomy" id="45954"/>
    <lineage>
        <taxon>Eukaryota</taxon>
        <taxon>Metazoa</taxon>
        <taxon>Spiralia</taxon>
        <taxon>Lophotrochozoa</taxon>
        <taxon>Mollusca</taxon>
        <taxon>Bivalvia</taxon>
        <taxon>Autobranchia</taxon>
        <taxon>Heteroconchia</taxon>
        <taxon>Euheterodonta</taxon>
        <taxon>Imparidentia</taxon>
        <taxon>Neoheterodontei</taxon>
        <taxon>Myida</taxon>
        <taxon>Dreissenoidea</taxon>
        <taxon>Dreissenidae</taxon>
        <taxon>Dreissena</taxon>
    </lineage>
</organism>
<dbReference type="Proteomes" id="UP000828390">
    <property type="component" value="Unassembled WGS sequence"/>
</dbReference>
<proteinExistence type="predicted"/>